<proteinExistence type="predicted"/>
<protein>
    <submittedName>
        <fullName evidence="1">Putative secreted protein</fullName>
    </submittedName>
</protein>
<accession>A0A2M4B1F6</accession>
<name>A0A2M4B1F6_9DIPT</name>
<organism evidence="1">
    <name type="scientific">Anopheles triannulatus</name>
    <dbReference type="NCBI Taxonomy" id="58253"/>
    <lineage>
        <taxon>Eukaryota</taxon>
        <taxon>Metazoa</taxon>
        <taxon>Ecdysozoa</taxon>
        <taxon>Arthropoda</taxon>
        <taxon>Hexapoda</taxon>
        <taxon>Insecta</taxon>
        <taxon>Pterygota</taxon>
        <taxon>Neoptera</taxon>
        <taxon>Endopterygota</taxon>
        <taxon>Diptera</taxon>
        <taxon>Nematocera</taxon>
        <taxon>Culicoidea</taxon>
        <taxon>Culicidae</taxon>
        <taxon>Anophelinae</taxon>
        <taxon>Anopheles</taxon>
    </lineage>
</organism>
<evidence type="ECO:0000313" key="1">
    <source>
        <dbReference type="EMBL" id="MBW46884.1"/>
    </source>
</evidence>
<sequence length="102" mass="12272">MIRRWRKDVLVRWCLATAIHHIHALRLYVAYILGTLADTFSAKRWLQATGRRWRCRQSVRCRTEAGICATLLTLEMLYFVHNPGRQWFADRSHRCHRFQPHL</sequence>
<reference evidence="1" key="1">
    <citation type="submission" date="2018-01" db="EMBL/GenBank/DDBJ databases">
        <title>An insight into the sialome of Amazonian anophelines.</title>
        <authorList>
            <person name="Ribeiro J.M."/>
            <person name="Scarpassa V."/>
            <person name="Calvo E."/>
        </authorList>
    </citation>
    <scope>NUCLEOTIDE SEQUENCE</scope>
    <source>
        <tissue evidence="1">Salivary glands</tissue>
    </source>
</reference>
<dbReference type="AlphaFoldDB" id="A0A2M4B1F6"/>
<dbReference type="EMBL" id="GGFK01013563">
    <property type="protein sequence ID" value="MBW46884.1"/>
    <property type="molecule type" value="Transcribed_RNA"/>
</dbReference>